<feature type="compositionally biased region" description="Acidic residues" evidence="1">
    <location>
        <begin position="76"/>
        <end position="90"/>
    </location>
</feature>
<proteinExistence type="predicted"/>
<organism evidence="2 3">
    <name type="scientific">Plakobranchus ocellatus</name>
    <dbReference type="NCBI Taxonomy" id="259542"/>
    <lineage>
        <taxon>Eukaryota</taxon>
        <taxon>Metazoa</taxon>
        <taxon>Spiralia</taxon>
        <taxon>Lophotrochozoa</taxon>
        <taxon>Mollusca</taxon>
        <taxon>Gastropoda</taxon>
        <taxon>Heterobranchia</taxon>
        <taxon>Euthyneura</taxon>
        <taxon>Panpulmonata</taxon>
        <taxon>Sacoglossa</taxon>
        <taxon>Placobranchoidea</taxon>
        <taxon>Plakobranchidae</taxon>
        <taxon>Plakobranchus</taxon>
    </lineage>
</organism>
<reference evidence="2 3" key="1">
    <citation type="journal article" date="2021" name="Elife">
        <title>Chloroplast acquisition without the gene transfer in kleptoplastic sea slugs, Plakobranchus ocellatus.</title>
        <authorList>
            <person name="Maeda T."/>
            <person name="Takahashi S."/>
            <person name="Yoshida T."/>
            <person name="Shimamura S."/>
            <person name="Takaki Y."/>
            <person name="Nagai Y."/>
            <person name="Toyoda A."/>
            <person name="Suzuki Y."/>
            <person name="Arimoto A."/>
            <person name="Ishii H."/>
            <person name="Satoh N."/>
            <person name="Nishiyama T."/>
            <person name="Hasebe M."/>
            <person name="Maruyama T."/>
            <person name="Minagawa J."/>
            <person name="Obokata J."/>
            <person name="Shigenobu S."/>
        </authorList>
    </citation>
    <scope>NUCLEOTIDE SEQUENCE [LARGE SCALE GENOMIC DNA]</scope>
</reference>
<feature type="region of interest" description="Disordered" evidence="1">
    <location>
        <begin position="515"/>
        <end position="569"/>
    </location>
</feature>
<feature type="compositionally biased region" description="Basic and acidic residues" evidence="1">
    <location>
        <begin position="315"/>
        <end position="329"/>
    </location>
</feature>
<sequence length="618" mass="67547">MSLGWARSPQGRRLLRKSVPDGSCDFQKALDHFLSTSESEEDEQSDCPDGASSADDELGRDRKKKTKKNKYVVDTEKEEEASDDEGAETIDDYVDDFEDVERDEDSRVSSYAVEVETDNGQRLQVNDLDVVKSRASKKTKLKGDYNNNNRRLICTCGLYQNKGDLANNFSLEHQGAKNAWDSPNRDDCVSPVGAELDNQYFGCLGKRDSLPLKLPSITAHLCSSPPAYASSLPEIGELSNMGINCSTNLPDTREFSGVLTDQESHKHSNSKSFKLGDLLAKRRSHSETSGHFAHTSANSESFERAGSDHCSCTSRGDEKKPNTKIDPSKNVRSSQKTSMLSGHKNVTSRSSSLPGKCSSKTASSSPQRLLTSRNRSPNGYLRTSNSMEATGDMRARSHSWSNGRSISHVRPGPIKPITKNSSLFPRSAGASPTGHHHTLTAPQEAESIRVNSSPTNSSDTELVESSSDCLKAGMAHHPGCPLYVKPSDLSAHAHKKPTLCLNKLQAEKVRNAVSNTDIDLPPLQRPRASSESQTTRRPRQHNLLDLPRPRSHTVSDGEGDNSPSPDLAHGAHVHWADEEKGLSLSTSVLLTSIRPRSYSHGAVDGRPHRPILKKVAGL</sequence>
<feature type="region of interest" description="Disordered" evidence="1">
    <location>
        <begin position="34"/>
        <end position="90"/>
    </location>
</feature>
<evidence type="ECO:0000256" key="1">
    <source>
        <dbReference type="SAM" id="MobiDB-lite"/>
    </source>
</evidence>
<feature type="compositionally biased region" description="Basic residues" evidence="1">
    <location>
        <begin position="61"/>
        <end position="70"/>
    </location>
</feature>
<accession>A0AAV4A6F8</accession>
<feature type="compositionally biased region" description="Polar residues" evidence="1">
    <location>
        <begin position="330"/>
        <end position="388"/>
    </location>
</feature>
<feature type="compositionally biased region" description="Polar residues" evidence="1">
    <location>
        <begin position="449"/>
        <end position="461"/>
    </location>
</feature>
<evidence type="ECO:0000313" key="3">
    <source>
        <dbReference type="Proteomes" id="UP000735302"/>
    </source>
</evidence>
<dbReference type="AlphaFoldDB" id="A0AAV4A6F8"/>
<keyword evidence="3" id="KW-1185">Reference proteome</keyword>
<name>A0AAV4A6F8_9GAST</name>
<dbReference type="Proteomes" id="UP000735302">
    <property type="component" value="Unassembled WGS sequence"/>
</dbReference>
<gene>
    <name evidence="2" type="ORF">PoB_002979400</name>
</gene>
<dbReference type="EMBL" id="BLXT01003724">
    <property type="protein sequence ID" value="GFO03289.1"/>
    <property type="molecule type" value="Genomic_DNA"/>
</dbReference>
<evidence type="ECO:0000313" key="2">
    <source>
        <dbReference type="EMBL" id="GFO03289.1"/>
    </source>
</evidence>
<protein>
    <submittedName>
        <fullName evidence="2">Uncharacterized protein</fullName>
    </submittedName>
</protein>
<feature type="region of interest" description="Disordered" evidence="1">
    <location>
        <begin position="1"/>
        <end position="22"/>
    </location>
</feature>
<feature type="region of interest" description="Disordered" evidence="1">
    <location>
        <begin position="286"/>
        <end position="461"/>
    </location>
</feature>
<comment type="caution">
    <text evidence="2">The sequence shown here is derived from an EMBL/GenBank/DDBJ whole genome shotgun (WGS) entry which is preliminary data.</text>
</comment>